<dbReference type="EMBL" id="CM010718">
    <property type="protein sequence ID" value="RZC59755.1"/>
    <property type="molecule type" value="Genomic_DNA"/>
</dbReference>
<protein>
    <submittedName>
        <fullName evidence="1">Uncharacterized protein</fullName>
    </submittedName>
</protein>
<dbReference type="AlphaFoldDB" id="A0A4Y7JJB0"/>
<sequence>MQMHVGGGGQGMVLGMHTVSVFDLYSFCAKNWKLSIRAQGYDFNNSMLTYVLTVLQGKELRWLKDEAQKEQNIVRKKKLK</sequence>
<gene>
    <name evidence="1" type="ORF">C5167_007053</name>
</gene>
<evidence type="ECO:0000313" key="1">
    <source>
        <dbReference type="EMBL" id="RZC59755.1"/>
    </source>
</evidence>
<dbReference type="Gramene" id="RZC59755">
    <property type="protein sequence ID" value="RZC59755"/>
    <property type="gene ID" value="C5167_007053"/>
</dbReference>
<evidence type="ECO:0000313" key="2">
    <source>
        <dbReference type="Proteomes" id="UP000316621"/>
    </source>
</evidence>
<organism evidence="1 2">
    <name type="scientific">Papaver somniferum</name>
    <name type="common">Opium poppy</name>
    <dbReference type="NCBI Taxonomy" id="3469"/>
    <lineage>
        <taxon>Eukaryota</taxon>
        <taxon>Viridiplantae</taxon>
        <taxon>Streptophyta</taxon>
        <taxon>Embryophyta</taxon>
        <taxon>Tracheophyta</taxon>
        <taxon>Spermatophyta</taxon>
        <taxon>Magnoliopsida</taxon>
        <taxon>Ranunculales</taxon>
        <taxon>Papaveraceae</taxon>
        <taxon>Papaveroideae</taxon>
        <taxon>Papaver</taxon>
    </lineage>
</organism>
<dbReference type="Proteomes" id="UP000316621">
    <property type="component" value="Chromosome 4"/>
</dbReference>
<reference evidence="1 2" key="1">
    <citation type="journal article" date="2018" name="Science">
        <title>The opium poppy genome and morphinan production.</title>
        <authorList>
            <person name="Guo L."/>
            <person name="Winzer T."/>
            <person name="Yang X."/>
            <person name="Li Y."/>
            <person name="Ning Z."/>
            <person name="He Z."/>
            <person name="Teodor R."/>
            <person name="Lu Y."/>
            <person name="Bowser T.A."/>
            <person name="Graham I.A."/>
            <person name="Ye K."/>
        </authorList>
    </citation>
    <scope>NUCLEOTIDE SEQUENCE [LARGE SCALE GENOMIC DNA]</scope>
    <source>
        <strain evidence="2">cv. HN1</strain>
        <tissue evidence="1">Leaves</tissue>
    </source>
</reference>
<proteinExistence type="predicted"/>
<accession>A0A4Y7JJB0</accession>
<name>A0A4Y7JJB0_PAPSO</name>
<keyword evidence="2" id="KW-1185">Reference proteome</keyword>